<dbReference type="Gene3D" id="3.30.1120.90">
    <property type="entry name" value="Nucleosome assembly protein"/>
    <property type="match status" value="1"/>
</dbReference>
<proteinExistence type="inferred from homology"/>
<keyword evidence="6" id="KW-1185">Reference proteome</keyword>
<feature type="region of interest" description="Disordered" evidence="4">
    <location>
        <begin position="249"/>
        <end position="282"/>
    </location>
</feature>
<evidence type="ECO:0008006" key="7">
    <source>
        <dbReference type="Google" id="ProtNLM"/>
    </source>
</evidence>
<evidence type="ECO:0000313" key="6">
    <source>
        <dbReference type="Proteomes" id="UP000708148"/>
    </source>
</evidence>
<comment type="caution">
    <text evidence="5">The sequence shown here is derived from an EMBL/GenBank/DDBJ whole genome shotgun (WGS) entry which is preliminary data.</text>
</comment>
<evidence type="ECO:0000256" key="4">
    <source>
        <dbReference type="SAM" id="MobiDB-lite"/>
    </source>
</evidence>
<dbReference type="InterPro" id="IPR002164">
    <property type="entry name" value="NAP_family"/>
</dbReference>
<dbReference type="PANTHER" id="PTHR11875">
    <property type="entry name" value="TESTIS-SPECIFIC Y-ENCODED PROTEIN"/>
    <property type="match status" value="1"/>
</dbReference>
<keyword evidence="2" id="KW-0143">Chaperone</keyword>
<accession>A0A8S1J586</accession>
<reference evidence="5" key="1">
    <citation type="submission" date="2020-12" db="EMBL/GenBank/DDBJ databases">
        <authorList>
            <person name="Iha C."/>
        </authorList>
    </citation>
    <scope>NUCLEOTIDE SEQUENCE</scope>
</reference>
<evidence type="ECO:0000256" key="3">
    <source>
        <dbReference type="RuleBase" id="RU003876"/>
    </source>
</evidence>
<dbReference type="GO" id="GO:0006334">
    <property type="term" value="P:nucleosome assembly"/>
    <property type="evidence" value="ECO:0007669"/>
    <property type="project" value="InterPro"/>
</dbReference>
<dbReference type="SUPFAM" id="SSF143113">
    <property type="entry name" value="NAP-like"/>
    <property type="match status" value="1"/>
</dbReference>
<organism evidence="5 6">
    <name type="scientific">Ostreobium quekettii</name>
    <dbReference type="NCBI Taxonomy" id="121088"/>
    <lineage>
        <taxon>Eukaryota</taxon>
        <taxon>Viridiplantae</taxon>
        <taxon>Chlorophyta</taxon>
        <taxon>core chlorophytes</taxon>
        <taxon>Ulvophyceae</taxon>
        <taxon>TCBD clade</taxon>
        <taxon>Bryopsidales</taxon>
        <taxon>Ostreobineae</taxon>
        <taxon>Ostreobiaceae</taxon>
        <taxon>Ostreobium</taxon>
    </lineage>
</organism>
<dbReference type="GO" id="GO:0042393">
    <property type="term" value="F:histone binding"/>
    <property type="evidence" value="ECO:0007669"/>
    <property type="project" value="UniProtKB-ARBA"/>
</dbReference>
<name>A0A8S1J586_9CHLO</name>
<dbReference type="OrthoDB" id="27325at2759"/>
<dbReference type="EMBL" id="CAJHUC010001894">
    <property type="protein sequence ID" value="CAD7702623.1"/>
    <property type="molecule type" value="Genomic_DNA"/>
</dbReference>
<protein>
    <recommendedName>
        <fullName evidence="7">Nucleosome assembly protein</fullName>
    </recommendedName>
</protein>
<dbReference type="GO" id="GO:0005634">
    <property type="term" value="C:nucleus"/>
    <property type="evidence" value="ECO:0007669"/>
    <property type="project" value="InterPro"/>
</dbReference>
<dbReference type="Proteomes" id="UP000708148">
    <property type="component" value="Unassembled WGS sequence"/>
</dbReference>
<feature type="compositionally biased region" description="Acidic residues" evidence="4">
    <location>
        <begin position="260"/>
        <end position="282"/>
    </location>
</feature>
<dbReference type="Pfam" id="PF00956">
    <property type="entry name" value="NAP"/>
    <property type="match status" value="1"/>
</dbReference>
<evidence type="ECO:0000313" key="5">
    <source>
        <dbReference type="EMBL" id="CAD7702623.1"/>
    </source>
</evidence>
<sequence>MPADSDGSTDVQAFLQSLPKALRGRVETLRGIQKQCDDVLENFTKERKAMEAKYRAIYEPLYAERRAIVMGEGGGEELGAVPGFWLKVLRGAEFVWDHVTRRDEPILKYLVDLSSAPIEGEGDKAGFKIVFQFAPNPYFTPLTLEKKYYLGDDESVLEHTDGTKVEWTDDAHNPSFKIVKKKPKKSAPVGTPPTTKKVEVHTFFDFFTPPDVPDVEDINDLTELLVEDDFEVGCYLKDMVIPNAVSWYTGEMTSERDGDAAEDPDGDDEDEDDEDEDEEEES</sequence>
<dbReference type="Gene3D" id="1.20.5.1500">
    <property type="match status" value="1"/>
</dbReference>
<dbReference type="GO" id="GO:0000724">
    <property type="term" value="P:double-strand break repair via homologous recombination"/>
    <property type="evidence" value="ECO:0007669"/>
    <property type="project" value="UniProtKB-ARBA"/>
</dbReference>
<evidence type="ECO:0000256" key="2">
    <source>
        <dbReference type="ARBA" id="ARBA00023186"/>
    </source>
</evidence>
<dbReference type="AlphaFoldDB" id="A0A8S1J586"/>
<dbReference type="InterPro" id="IPR037231">
    <property type="entry name" value="NAP-like_sf"/>
</dbReference>
<gene>
    <name evidence="5" type="ORF">OSTQU699_LOCUS7980</name>
</gene>
<evidence type="ECO:0000256" key="1">
    <source>
        <dbReference type="ARBA" id="ARBA00009947"/>
    </source>
</evidence>
<comment type="similarity">
    <text evidence="1 3">Belongs to the nucleosome assembly protein (NAP) family.</text>
</comment>